<gene>
    <name evidence="6" type="ORF">CHARACLAT_015107</name>
</gene>
<evidence type="ECO:0000256" key="2">
    <source>
        <dbReference type="ARBA" id="ARBA00022692"/>
    </source>
</evidence>
<dbReference type="InterPro" id="IPR001828">
    <property type="entry name" value="ANF_lig-bd_rcpt"/>
</dbReference>
<evidence type="ECO:0000259" key="5">
    <source>
        <dbReference type="Pfam" id="PF01094"/>
    </source>
</evidence>
<evidence type="ECO:0000256" key="1">
    <source>
        <dbReference type="ARBA" id="ARBA00004370"/>
    </source>
</evidence>
<dbReference type="Pfam" id="PF01094">
    <property type="entry name" value="ANF_receptor"/>
    <property type="match status" value="1"/>
</dbReference>
<dbReference type="SUPFAM" id="SSF53822">
    <property type="entry name" value="Periplasmic binding protein-like I"/>
    <property type="match status" value="1"/>
</dbReference>
<organism evidence="6 7">
    <name type="scientific">Characodon lateralis</name>
    <dbReference type="NCBI Taxonomy" id="208331"/>
    <lineage>
        <taxon>Eukaryota</taxon>
        <taxon>Metazoa</taxon>
        <taxon>Chordata</taxon>
        <taxon>Craniata</taxon>
        <taxon>Vertebrata</taxon>
        <taxon>Euteleostomi</taxon>
        <taxon>Actinopterygii</taxon>
        <taxon>Neopterygii</taxon>
        <taxon>Teleostei</taxon>
        <taxon>Neoteleostei</taxon>
        <taxon>Acanthomorphata</taxon>
        <taxon>Ovalentaria</taxon>
        <taxon>Atherinomorphae</taxon>
        <taxon>Cyprinodontiformes</taxon>
        <taxon>Goodeidae</taxon>
        <taxon>Characodon</taxon>
    </lineage>
</organism>
<feature type="domain" description="Receptor ligand binding region" evidence="5">
    <location>
        <begin position="2"/>
        <end position="122"/>
    </location>
</feature>
<comment type="caution">
    <text evidence="6">The sequence shown here is derived from an EMBL/GenBank/DDBJ whole genome shotgun (WGS) entry which is preliminary data.</text>
</comment>
<evidence type="ECO:0000256" key="3">
    <source>
        <dbReference type="ARBA" id="ARBA00022989"/>
    </source>
</evidence>
<keyword evidence="3" id="KW-1133">Transmembrane helix</keyword>
<reference evidence="6 7" key="1">
    <citation type="submission" date="2021-06" db="EMBL/GenBank/DDBJ databases">
        <authorList>
            <person name="Palmer J.M."/>
        </authorList>
    </citation>
    <scope>NUCLEOTIDE SEQUENCE [LARGE SCALE GENOMIC DNA]</scope>
    <source>
        <strain evidence="6 7">CL_MEX2019</strain>
        <tissue evidence="6">Muscle</tissue>
    </source>
</reference>
<dbReference type="InterPro" id="IPR028082">
    <property type="entry name" value="Peripla_BP_I"/>
</dbReference>
<keyword evidence="7" id="KW-1185">Reference proteome</keyword>
<evidence type="ECO:0000256" key="4">
    <source>
        <dbReference type="ARBA" id="ARBA00023136"/>
    </source>
</evidence>
<dbReference type="Gene3D" id="3.40.50.2300">
    <property type="match status" value="1"/>
</dbReference>
<name>A0ABU7CYE0_9TELE</name>
<sequence>MERAGQNAWQVSAICVESFNDAAYRRLLEDLDRRQERKYVIDLEPERLQNILEQAVSVGKHVKGYHYIIANLGFKDISLERFMHGGANVTGFQLVDFSKPIVIKLMQRWNKLDQREYPGSESPPKTHNIQRLEVLRADLIHPRSPATTELFHHLGDFGLGDERIQPRVPSLCFHQGMFDGSRGQQPPTPTVNSAGEAMGGSIGNRCGDHGPLGLYVSNIPRNLVKALPEVRVEYIPGQGLHQTFPAYPHYALRPAKSVWLSPPPVDPTHHQVVISGQLSPSLHPSVQNMRPKV</sequence>
<evidence type="ECO:0000313" key="6">
    <source>
        <dbReference type="EMBL" id="MED6267739.1"/>
    </source>
</evidence>
<keyword evidence="2" id="KW-0812">Transmembrane</keyword>
<dbReference type="Proteomes" id="UP001352852">
    <property type="component" value="Unassembled WGS sequence"/>
</dbReference>
<evidence type="ECO:0000313" key="7">
    <source>
        <dbReference type="Proteomes" id="UP001352852"/>
    </source>
</evidence>
<keyword evidence="4" id="KW-0472">Membrane</keyword>
<accession>A0ABU7CYE0</accession>
<dbReference type="EMBL" id="JAHUTJ010009354">
    <property type="protein sequence ID" value="MED6267739.1"/>
    <property type="molecule type" value="Genomic_DNA"/>
</dbReference>
<proteinExistence type="predicted"/>
<protein>
    <recommendedName>
        <fullName evidence="5">Receptor ligand binding region domain-containing protein</fullName>
    </recommendedName>
</protein>
<comment type="subcellular location">
    <subcellularLocation>
        <location evidence="1">Membrane</location>
    </subcellularLocation>
</comment>